<dbReference type="PANTHER" id="PTHR43218">
    <property type="entry name" value="PHOSPHORIBOSYLTRANSFERASE-RELATED"/>
    <property type="match status" value="1"/>
</dbReference>
<dbReference type="Proteomes" id="UP000525623">
    <property type="component" value="Unassembled WGS sequence"/>
</dbReference>
<keyword evidence="3" id="KW-0808">Transferase</keyword>
<proteinExistence type="predicted"/>
<feature type="region of interest" description="Disordered" evidence="1">
    <location>
        <begin position="212"/>
        <end position="232"/>
    </location>
</feature>
<dbReference type="Pfam" id="PF00156">
    <property type="entry name" value="Pribosyltran"/>
    <property type="match status" value="1"/>
</dbReference>
<evidence type="ECO:0000259" key="2">
    <source>
        <dbReference type="Pfam" id="PF00156"/>
    </source>
</evidence>
<evidence type="ECO:0000313" key="3">
    <source>
        <dbReference type="EMBL" id="MBB2178020.1"/>
    </source>
</evidence>
<keyword evidence="4" id="KW-1185">Reference proteome</keyword>
<reference evidence="3 4" key="1">
    <citation type="submission" date="2020-04" db="EMBL/GenBank/DDBJ databases">
        <title>Description of novel Gluconacetobacter.</title>
        <authorList>
            <person name="Sombolestani A."/>
        </authorList>
    </citation>
    <scope>NUCLEOTIDE SEQUENCE [LARGE SCALE GENOMIC DNA]</scope>
    <source>
        <strain evidence="3 4">LMG 27725</strain>
    </source>
</reference>
<evidence type="ECO:0000256" key="1">
    <source>
        <dbReference type="SAM" id="MobiDB-lite"/>
    </source>
</evidence>
<keyword evidence="3" id="KW-0328">Glycosyltransferase</keyword>
<dbReference type="CDD" id="cd06223">
    <property type="entry name" value="PRTases_typeI"/>
    <property type="match status" value="1"/>
</dbReference>
<accession>A0A7W4P8I6</accession>
<dbReference type="GO" id="GO:0016757">
    <property type="term" value="F:glycosyltransferase activity"/>
    <property type="evidence" value="ECO:0007669"/>
    <property type="project" value="UniProtKB-KW"/>
</dbReference>
<name>A0A7W4P8I6_9PROT</name>
<dbReference type="EMBL" id="JABEQL010000002">
    <property type="protein sequence ID" value="MBB2178020.1"/>
    <property type="molecule type" value="Genomic_DNA"/>
</dbReference>
<protein>
    <submittedName>
        <fullName evidence="3">Phosphoribosyltransferase</fullName>
    </submittedName>
</protein>
<dbReference type="NCBIfam" id="NF004689">
    <property type="entry name" value="PRK06031.1"/>
    <property type="match status" value="1"/>
</dbReference>
<gene>
    <name evidence="3" type="ORF">HLH29_02355</name>
</gene>
<evidence type="ECO:0000313" key="4">
    <source>
        <dbReference type="Proteomes" id="UP000525623"/>
    </source>
</evidence>
<dbReference type="InterPro" id="IPR000836">
    <property type="entry name" value="PRTase_dom"/>
</dbReference>
<dbReference type="RefSeq" id="WP_182964397.1">
    <property type="nucleotide sequence ID" value="NZ_BAABGC010000008.1"/>
</dbReference>
<dbReference type="PANTHER" id="PTHR43218:SF1">
    <property type="entry name" value="PHOSPHORIBOSYLTRANSFERASE"/>
    <property type="match status" value="1"/>
</dbReference>
<feature type="domain" description="Phosphoribosyltransferase" evidence="2">
    <location>
        <begin position="49"/>
        <end position="173"/>
    </location>
</feature>
<dbReference type="InterPro" id="IPR029057">
    <property type="entry name" value="PRTase-like"/>
</dbReference>
<organism evidence="3 4">
    <name type="scientific">Gluconacetobacter tumulicola</name>
    <dbReference type="NCBI Taxonomy" id="1017177"/>
    <lineage>
        <taxon>Bacteria</taxon>
        <taxon>Pseudomonadati</taxon>
        <taxon>Pseudomonadota</taxon>
        <taxon>Alphaproteobacteria</taxon>
        <taxon>Acetobacterales</taxon>
        <taxon>Acetobacteraceae</taxon>
        <taxon>Gluconacetobacter</taxon>
    </lineage>
</organism>
<sequence>MSTLAFWQDFVAERAPGPPYRSRYTVGVGARWFDLPLRPLPDGQHAVASFLANQASFTVLDAIVDEMTRAARAFAPDVIVALPTLGLSVGPGVARGCGHDRFVPLGTSRKFWYDDALSVSLSSITSPGGGKRLYLDPNILDLLRGRRILVVDDVVSTGASLAAALALLDRAGCPAGGGLSVMCQTRRWMDVIGIPVASVFRTPLFAREGEGWRPVDGTMPPDDAGAGAWTVP</sequence>
<comment type="caution">
    <text evidence="3">The sequence shown here is derived from an EMBL/GenBank/DDBJ whole genome shotgun (WGS) entry which is preliminary data.</text>
</comment>
<dbReference type="SUPFAM" id="SSF53271">
    <property type="entry name" value="PRTase-like"/>
    <property type="match status" value="1"/>
</dbReference>
<dbReference type="Gene3D" id="3.40.50.2020">
    <property type="match status" value="1"/>
</dbReference>
<dbReference type="AlphaFoldDB" id="A0A7W4P8I6"/>